<dbReference type="SUPFAM" id="SSF53448">
    <property type="entry name" value="Nucleotide-diphospho-sugar transferases"/>
    <property type="match status" value="1"/>
</dbReference>
<keyword evidence="1" id="KW-0175">Coiled coil</keyword>
<evidence type="ECO:0000313" key="2">
    <source>
        <dbReference type="EMBL" id="CAF1026324.1"/>
    </source>
</evidence>
<accession>A0A814IRT5</accession>
<evidence type="ECO:0000256" key="1">
    <source>
        <dbReference type="SAM" id="Coils"/>
    </source>
</evidence>
<comment type="caution">
    <text evidence="2">The sequence shown here is derived from an EMBL/GenBank/DDBJ whole genome shotgun (WGS) entry which is preliminary data.</text>
</comment>
<reference evidence="2" key="1">
    <citation type="submission" date="2021-02" db="EMBL/GenBank/DDBJ databases">
        <authorList>
            <person name="Nowell W R."/>
        </authorList>
    </citation>
    <scope>NUCLEOTIDE SEQUENCE</scope>
    <source>
        <strain evidence="2">Ploen Becks lab</strain>
    </source>
</reference>
<proteinExistence type="predicted"/>
<dbReference type="EMBL" id="CAJNOC010004568">
    <property type="protein sequence ID" value="CAF1026324.1"/>
    <property type="molecule type" value="Genomic_DNA"/>
</dbReference>
<dbReference type="InterPro" id="IPR007577">
    <property type="entry name" value="GlycoTrfase_DXD_sugar-bd_CS"/>
</dbReference>
<dbReference type="Pfam" id="PF04488">
    <property type="entry name" value="Gly_transf_sug"/>
    <property type="match status" value="1"/>
</dbReference>
<dbReference type="OrthoDB" id="409543at2759"/>
<feature type="coiled-coil region" evidence="1">
    <location>
        <begin position="140"/>
        <end position="180"/>
    </location>
</feature>
<name>A0A814IRT5_9BILA</name>
<keyword evidence="3" id="KW-1185">Reference proteome</keyword>
<dbReference type="AlphaFoldDB" id="A0A814IRT5"/>
<evidence type="ECO:0000313" key="3">
    <source>
        <dbReference type="Proteomes" id="UP000663879"/>
    </source>
</evidence>
<dbReference type="InterPro" id="IPR029044">
    <property type="entry name" value="Nucleotide-diphossugar_trans"/>
</dbReference>
<organism evidence="2 3">
    <name type="scientific">Brachionus calyciflorus</name>
    <dbReference type="NCBI Taxonomy" id="104777"/>
    <lineage>
        <taxon>Eukaryota</taxon>
        <taxon>Metazoa</taxon>
        <taxon>Spiralia</taxon>
        <taxon>Gnathifera</taxon>
        <taxon>Rotifera</taxon>
        <taxon>Eurotatoria</taxon>
        <taxon>Monogononta</taxon>
        <taxon>Pseudotrocha</taxon>
        <taxon>Ploima</taxon>
        <taxon>Brachionidae</taxon>
        <taxon>Brachionus</taxon>
    </lineage>
</organism>
<protein>
    <submittedName>
        <fullName evidence="2">Uncharacterized protein</fullName>
    </submittedName>
</protein>
<sequence length="568" mass="67765">MNEIEIRLVCESITKYSNLIDKGEEFICPECSKHNVNIAETFKMPVNKEKILRKEIELFLEKLELNKNLNQSVEKDFEEIIFQIDIQSENLIQKIDEYRMKSIEKIKLKQNEIFSQLNQFKLSEIGALSKISFINEIEKMKNLFDKIDFEEKIKQKLKEKEKIENEIKDEIKKYKFTQSEKNNGIEELFGFLSINLVESGLDQFNKEFSNITQTKCDPRQNNLTYNSCLTSLKLLDEKIDIFKEKRDECSFCLKINGIKKIIYHHTFWQIKSQKDSPNYNYQYRMLNLNLMSYLVTQNLCCTKFILWKLESFPIYLELDINKKFSRWIQNGQIQIRNFDLKILCNLKTNLSIIHKYNLCQSVLNLNPDKLVAFSDLVRFIVLDVYGGIYTDGDVFYLKDMSLLWTRNFAYKWSHLNELNTAVLGINKNVDSRINEIYDLIFEKFSLRPRYLILEKLDKIIAKSHPESISYFIGKDKLFNNDYLKVYHSFLFDPIWLCNDGKIKVLNEKLVCSFSDFTKRAHIKQGEFKRENFFPGAFTYHIHSMPNKYEIHENSYLNFFENYFRNKLV</sequence>
<dbReference type="Proteomes" id="UP000663879">
    <property type="component" value="Unassembled WGS sequence"/>
</dbReference>
<dbReference type="Gene3D" id="3.90.550.20">
    <property type="match status" value="1"/>
</dbReference>
<gene>
    <name evidence="2" type="ORF">OXX778_LOCUS17637</name>
</gene>